<dbReference type="GO" id="GO:0016592">
    <property type="term" value="C:mediator complex"/>
    <property type="evidence" value="ECO:0007669"/>
    <property type="project" value="InterPro"/>
</dbReference>
<name>A0A5N5GIZ5_9ROSA</name>
<dbReference type="GO" id="GO:0006355">
    <property type="term" value="P:regulation of DNA-templated transcription"/>
    <property type="evidence" value="ECO:0007669"/>
    <property type="project" value="InterPro"/>
</dbReference>
<reference evidence="2" key="2">
    <citation type="submission" date="2019-10" db="EMBL/GenBank/DDBJ databases">
        <title>A de novo genome assembly of a pear dwarfing rootstock.</title>
        <authorList>
            <person name="Wang F."/>
            <person name="Wang J."/>
            <person name="Li S."/>
            <person name="Zhang Y."/>
            <person name="Fang M."/>
            <person name="Ma L."/>
            <person name="Zhao Y."/>
            <person name="Jiang S."/>
        </authorList>
    </citation>
    <scope>NUCLEOTIDE SEQUENCE [LARGE SCALE GENOMIC DNA]</scope>
</reference>
<dbReference type="Proteomes" id="UP000327157">
    <property type="component" value="Chromosome 3"/>
</dbReference>
<comment type="caution">
    <text evidence="1">The sequence shown here is derived from an EMBL/GenBank/DDBJ whole genome shotgun (WGS) entry which is preliminary data.</text>
</comment>
<dbReference type="InterPro" id="IPR038836">
    <property type="entry name" value="MED16"/>
</dbReference>
<dbReference type="AlphaFoldDB" id="A0A5N5GIZ5"/>
<organism evidence="1 2">
    <name type="scientific">Pyrus ussuriensis x Pyrus communis</name>
    <dbReference type="NCBI Taxonomy" id="2448454"/>
    <lineage>
        <taxon>Eukaryota</taxon>
        <taxon>Viridiplantae</taxon>
        <taxon>Streptophyta</taxon>
        <taxon>Embryophyta</taxon>
        <taxon>Tracheophyta</taxon>
        <taxon>Spermatophyta</taxon>
        <taxon>Magnoliopsida</taxon>
        <taxon>eudicotyledons</taxon>
        <taxon>Gunneridae</taxon>
        <taxon>Pentapetalae</taxon>
        <taxon>rosids</taxon>
        <taxon>fabids</taxon>
        <taxon>Rosales</taxon>
        <taxon>Rosaceae</taxon>
        <taxon>Amygdaloideae</taxon>
        <taxon>Maleae</taxon>
        <taxon>Pyrus</taxon>
    </lineage>
</organism>
<accession>A0A5N5GIZ5</accession>
<dbReference type="EMBL" id="SMOL01000402">
    <property type="protein sequence ID" value="KAB2615489.1"/>
    <property type="molecule type" value="Genomic_DNA"/>
</dbReference>
<sequence length="192" mass="20703">MHLRRRYCASLPWTAATTAAPATFHVTCSATHLCACDGAWPPRLRPCDGMQRRMGEPEVPPQIFRCAESESATCDFATHVLSSMCYMLGRWPSFLCVCSVFSSSSIQLHWPQYPPNQTNAAQKWFQTSNGLLGAGPSVPIVNPSTGVVWEVHPGLGNGFHATPKISTTNGVPIHGGSVIPVVIVEGTNCLLP</sequence>
<gene>
    <name evidence="1" type="ORF">D8674_022077</name>
</gene>
<keyword evidence="2" id="KW-1185">Reference proteome</keyword>
<reference evidence="1 2" key="1">
    <citation type="submission" date="2019-09" db="EMBL/GenBank/DDBJ databases">
        <authorList>
            <person name="Ou C."/>
        </authorList>
    </citation>
    <scope>NUCLEOTIDE SEQUENCE [LARGE SCALE GENOMIC DNA]</scope>
    <source>
        <strain evidence="1">S2</strain>
        <tissue evidence="1">Leaf</tissue>
    </source>
</reference>
<reference evidence="1 2" key="3">
    <citation type="submission" date="2019-11" db="EMBL/GenBank/DDBJ databases">
        <title>A de novo genome assembly of a pear dwarfing rootstock.</title>
        <authorList>
            <person name="Wang F."/>
            <person name="Wang J."/>
            <person name="Li S."/>
            <person name="Zhang Y."/>
            <person name="Fang M."/>
            <person name="Ma L."/>
            <person name="Zhao Y."/>
            <person name="Jiang S."/>
        </authorList>
    </citation>
    <scope>NUCLEOTIDE SEQUENCE [LARGE SCALE GENOMIC DNA]</scope>
    <source>
        <strain evidence="1">S2</strain>
        <tissue evidence="1">Leaf</tissue>
    </source>
</reference>
<evidence type="ECO:0000313" key="1">
    <source>
        <dbReference type="EMBL" id="KAB2615489.1"/>
    </source>
</evidence>
<dbReference type="PANTHER" id="PTHR35130">
    <property type="entry name" value="MEDIATOR OF RNA POLYMERASE II TRANSCRIPTION SUBUNIT 16"/>
    <property type="match status" value="1"/>
</dbReference>
<proteinExistence type="predicted"/>
<dbReference type="PANTHER" id="PTHR35130:SF1">
    <property type="entry name" value="MEDIATOR OF RNA POLYMERASE II TRANSCRIPTION SUBUNIT 16"/>
    <property type="match status" value="1"/>
</dbReference>
<evidence type="ECO:0000313" key="2">
    <source>
        <dbReference type="Proteomes" id="UP000327157"/>
    </source>
</evidence>
<protein>
    <submittedName>
        <fullName evidence="1">Mediator of RNA polymerase II transcription subunit 16</fullName>
    </submittedName>
</protein>